<proteinExistence type="predicted"/>
<dbReference type="InterPro" id="IPR010559">
    <property type="entry name" value="Sig_transdc_His_kin_internal"/>
</dbReference>
<dbReference type="InterPro" id="IPR003594">
    <property type="entry name" value="HATPase_dom"/>
</dbReference>
<evidence type="ECO:0000256" key="4">
    <source>
        <dbReference type="SAM" id="Phobius"/>
    </source>
</evidence>
<dbReference type="GO" id="GO:0016020">
    <property type="term" value="C:membrane"/>
    <property type="evidence" value="ECO:0007669"/>
    <property type="project" value="InterPro"/>
</dbReference>
<dbReference type="CDD" id="cd06225">
    <property type="entry name" value="HAMP"/>
    <property type="match status" value="1"/>
</dbReference>
<dbReference type="InterPro" id="IPR003660">
    <property type="entry name" value="HAMP_dom"/>
</dbReference>
<dbReference type="Pfam" id="PF06580">
    <property type="entry name" value="His_kinase"/>
    <property type="match status" value="1"/>
</dbReference>
<dbReference type="GO" id="GO:0000155">
    <property type="term" value="F:phosphorelay sensor kinase activity"/>
    <property type="evidence" value="ECO:0007669"/>
    <property type="project" value="InterPro"/>
</dbReference>
<dbReference type="InterPro" id="IPR050640">
    <property type="entry name" value="Bact_2-comp_sensor_kinase"/>
</dbReference>
<evidence type="ECO:0000256" key="2">
    <source>
        <dbReference type="ARBA" id="ARBA00022679"/>
    </source>
</evidence>
<dbReference type="PROSITE" id="PS50885">
    <property type="entry name" value="HAMP"/>
    <property type="match status" value="1"/>
</dbReference>
<keyword evidence="4" id="KW-1133">Transmembrane helix</keyword>
<dbReference type="SUPFAM" id="SSF55874">
    <property type="entry name" value="ATPase domain of HSP90 chaperone/DNA topoisomerase II/histidine kinase"/>
    <property type="match status" value="1"/>
</dbReference>
<feature type="domain" description="HAMP" evidence="5">
    <location>
        <begin position="206"/>
        <end position="259"/>
    </location>
</feature>
<keyword evidence="3" id="KW-0418">Kinase</keyword>
<evidence type="ECO:0000313" key="6">
    <source>
        <dbReference type="EMBL" id="MPL70852.1"/>
    </source>
</evidence>
<dbReference type="InterPro" id="IPR004358">
    <property type="entry name" value="Sig_transdc_His_kin-like_C"/>
</dbReference>
<evidence type="ECO:0000256" key="1">
    <source>
        <dbReference type="ARBA" id="ARBA00022553"/>
    </source>
</evidence>
<keyword evidence="4" id="KW-0812">Transmembrane</keyword>
<dbReference type="PRINTS" id="PR00344">
    <property type="entry name" value="BCTRLSENSOR"/>
</dbReference>
<protein>
    <recommendedName>
        <fullName evidence="5">HAMP domain-containing protein</fullName>
    </recommendedName>
</protein>
<dbReference type="SUPFAM" id="SSF158472">
    <property type="entry name" value="HAMP domain-like"/>
    <property type="match status" value="1"/>
</dbReference>
<organism evidence="6">
    <name type="scientific">bioreactor metagenome</name>
    <dbReference type="NCBI Taxonomy" id="1076179"/>
    <lineage>
        <taxon>unclassified sequences</taxon>
        <taxon>metagenomes</taxon>
        <taxon>ecological metagenomes</taxon>
    </lineage>
</organism>
<dbReference type="SMART" id="SM00304">
    <property type="entry name" value="HAMP"/>
    <property type="match status" value="1"/>
</dbReference>
<dbReference type="Gene3D" id="6.10.340.10">
    <property type="match status" value="1"/>
</dbReference>
<dbReference type="Pfam" id="PF00672">
    <property type="entry name" value="HAMP"/>
    <property type="match status" value="1"/>
</dbReference>
<gene>
    <name evidence="6" type="ORF">SDC9_16614</name>
</gene>
<dbReference type="PANTHER" id="PTHR34220">
    <property type="entry name" value="SENSOR HISTIDINE KINASE YPDA"/>
    <property type="match status" value="1"/>
</dbReference>
<dbReference type="PANTHER" id="PTHR34220:SF7">
    <property type="entry name" value="SENSOR HISTIDINE KINASE YPDA"/>
    <property type="match status" value="1"/>
</dbReference>
<dbReference type="EMBL" id="VSSQ01000055">
    <property type="protein sequence ID" value="MPL70852.1"/>
    <property type="molecule type" value="Genomic_DNA"/>
</dbReference>
<sequence>MAGASRARIGIRGRLLVFLGAAIVAIVALEISAQRVSYSITEEYETLMDTYHLVHRMRVALSGFRSDSDRYIRDPSTTTVERLYEGIASLSANEAAVSALRNLSQEATFEVQATGYGMDAYLPLVSRSISLRAAGRSDFYADFAKAERIAGYVDTYLSKLLSILMREGDLRFKASLERSEFYNRSILIGMIVAGLALIGYTFLVASSITKPIRELAKATERLAKGDMLVSPIKTRSRDEVSVLVSGFYAMSANIRSYIESLKEKAELEKRLHDEEMSLLSMGKALREAQLMNLQDQMRPHFLFNALNSIARSALLEKAPKTETLTISLAKLLRSTMKEGSPYTSLGEEIDIVREYLNFQQVRFGDRLDWSLKFDPALKDFQVPRFLLQPLVENAVRHGIEPKIEKTRILVSVQRRGQRLKAFVVDTGVGMSARDLVRLRRVVAAATMDRLPAARTVVRQENQGEPLGRNEEEAPFPADAPNALAGSGIGLANLSIRLRILYGESDCLQLFSKPGKGTIVRLSIPLKGAQRWPES</sequence>
<keyword evidence="1" id="KW-0597">Phosphoprotein</keyword>
<accession>A0A644TXC4</accession>
<reference evidence="6" key="1">
    <citation type="submission" date="2019-08" db="EMBL/GenBank/DDBJ databases">
        <authorList>
            <person name="Kucharzyk K."/>
            <person name="Murdoch R.W."/>
            <person name="Higgins S."/>
            <person name="Loffler F."/>
        </authorList>
    </citation>
    <scope>NUCLEOTIDE SEQUENCE</scope>
</reference>
<dbReference type="AlphaFoldDB" id="A0A644TXC4"/>
<keyword evidence="2" id="KW-0808">Transferase</keyword>
<name>A0A644TXC4_9ZZZZ</name>
<keyword evidence="4" id="KW-0472">Membrane</keyword>
<dbReference type="Gene3D" id="3.30.565.10">
    <property type="entry name" value="Histidine kinase-like ATPase, C-terminal domain"/>
    <property type="match status" value="1"/>
</dbReference>
<evidence type="ECO:0000259" key="5">
    <source>
        <dbReference type="PROSITE" id="PS50885"/>
    </source>
</evidence>
<evidence type="ECO:0000256" key="3">
    <source>
        <dbReference type="ARBA" id="ARBA00022777"/>
    </source>
</evidence>
<feature type="transmembrane region" description="Helical" evidence="4">
    <location>
        <begin position="186"/>
        <end position="205"/>
    </location>
</feature>
<dbReference type="InterPro" id="IPR036890">
    <property type="entry name" value="HATPase_C_sf"/>
</dbReference>
<dbReference type="Pfam" id="PF02518">
    <property type="entry name" value="HATPase_c"/>
    <property type="match status" value="1"/>
</dbReference>
<comment type="caution">
    <text evidence="6">The sequence shown here is derived from an EMBL/GenBank/DDBJ whole genome shotgun (WGS) entry which is preliminary data.</text>
</comment>